<accession>A0A940X184</accession>
<reference evidence="3" key="1">
    <citation type="submission" date="2021-03" db="EMBL/GenBank/DDBJ databases">
        <title>Bacillus suaedae sp. nov., isolated from Suaeda aralocaspica.</title>
        <authorList>
            <person name="Lei R.F.R."/>
        </authorList>
    </citation>
    <scope>NUCLEOTIDE SEQUENCE</scope>
    <source>
        <strain evidence="3">YZJH907-2</strain>
    </source>
</reference>
<dbReference type="InterPro" id="IPR006016">
    <property type="entry name" value="UspA"/>
</dbReference>
<dbReference type="CDD" id="cd00293">
    <property type="entry name" value="USP-like"/>
    <property type="match status" value="1"/>
</dbReference>
<name>A0A940X184_9BACI</name>
<sequence>MFKKILLPTDGSEHSQRATEKAIGLAELFDGEIEVVFVVDSKKSKNDVLHNTSKVEIELNRKEMLAPVVQQMTKAGIPFTTEFLNGEPGPTIVEYANNGDYDVVVLGSKGLNKLQTMVLGSVSHKVAKDVKCPVMIVK</sequence>
<dbReference type="Gene3D" id="3.40.50.620">
    <property type="entry name" value="HUPs"/>
    <property type="match status" value="1"/>
</dbReference>
<keyword evidence="4" id="KW-1185">Reference proteome</keyword>
<dbReference type="PANTHER" id="PTHR46268:SF6">
    <property type="entry name" value="UNIVERSAL STRESS PROTEIN UP12"/>
    <property type="match status" value="1"/>
</dbReference>
<evidence type="ECO:0000259" key="2">
    <source>
        <dbReference type="Pfam" id="PF00582"/>
    </source>
</evidence>
<dbReference type="EMBL" id="JAGKSQ010000008">
    <property type="protein sequence ID" value="MBP3952839.1"/>
    <property type="molecule type" value="Genomic_DNA"/>
</dbReference>
<feature type="domain" description="UspA" evidence="2">
    <location>
        <begin position="1"/>
        <end position="138"/>
    </location>
</feature>
<dbReference type="InterPro" id="IPR014729">
    <property type="entry name" value="Rossmann-like_a/b/a_fold"/>
</dbReference>
<dbReference type="InterPro" id="IPR006015">
    <property type="entry name" value="Universal_stress_UspA"/>
</dbReference>
<organism evidence="3 4">
    <name type="scientific">Halalkalibacter suaedae</name>
    <dbReference type="NCBI Taxonomy" id="2822140"/>
    <lineage>
        <taxon>Bacteria</taxon>
        <taxon>Bacillati</taxon>
        <taxon>Bacillota</taxon>
        <taxon>Bacilli</taxon>
        <taxon>Bacillales</taxon>
        <taxon>Bacillaceae</taxon>
        <taxon>Halalkalibacter</taxon>
    </lineage>
</organism>
<dbReference type="Pfam" id="PF00582">
    <property type="entry name" value="Usp"/>
    <property type="match status" value="1"/>
</dbReference>
<gene>
    <name evidence="3" type="ORF">J7W16_17085</name>
</gene>
<dbReference type="AlphaFoldDB" id="A0A940X184"/>
<evidence type="ECO:0000313" key="4">
    <source>
        <dbReference type="Proteomes" id="UP000678228"/>
    </source>
</evidence>
<dbReference type="SUPFAM" id="SSF52402">
    <property type="entry name" value="Adenine nucleotide alpha hydrolases-like"/>
    <property type="match status" value="1"/>
</dbReference>
<dbReference type="RefSeq" id="WP_210598694.1">
    <property type="nucleotide sequence ID" value="NZ_JAGKSQ010000008.1"/>
</dbReference>
<comment type="caution">
    <text evidence="3">The sequence shown here is derived from an EMBL/GenBank/DDBJ whole genome shotgun (WGS) entry which is preliminary data.</text>
</comment>
<dbReference type="Proteomes" id="UP000678228">
    <property type="component" value="Unassembled WGS sequence"/>
</dbReference>
<dbReference type="PRINTS" id="PR01438">
    <property type="entry name" value="UNVRSLSTRESS"/>
</dbReference>
<comment type="similarity">
    <text evidence="1">Belongs to the universal stress protein A family.</text>
</comment>
<dbReference type="PANTHER" id="PTHR46268">
    <property type="entry name" value="STRESS RESPONSE PROTEIN NHAX"/>
    <property type="match status" value="1"/>
</dbReference>
<evidence type="ECO:0000256" key="1">
    <source>
        <dbReference type="ARBA" id="ARBA00008791"/>
    </source>
</evidence>
<proteinExistence type="inferred from homology"/>
<evidence type="ECO:0000313" key="3">
    <source>
        <dbReference type="EMBL" id="MBP3952839.1"/>
    </source>
</evidence>
<protein>
    <submittedName>
        <fullName evidence="3">Universal stress protein</fullName>
    </submittedName>
</protein>